<keyword evidence="2" id="KW-1185">Reference proteome</keyword>
<dbReference type="Gene3D" id="3.40.190.10">
    <property type="entry name" value="Periplasmic binding protein-like II"/>
    <property type="match status" value="2"/>
</dbReference>
<proteinExistence type="predicted"/>
<reference evidence="1 2" key="1">
    <citation type="submission" date="2022-01" db="EMBL/GenBank/DDBJ databases">
        <title>Paraglaciecola sp. G1-23.</title>
        <authorList>
            <person name="Jin M.S."/>
            <person name="Han D.M."/>
            <person name="Kim H.M."/>
            <person name="Jeon C.O."/>
        </authorList>
    </citation>
    <scope>NUCLEOTIDE SEQUENCE [LARGE SCALE GENOMIC DNA]</scope>
    <source>
        <strain evidence="1 2">G1-23</strain>
    </source>
</reference>
<name>A0ABS9D234_9ALTE</name>
<gene>
    <name evidence="1" type="ORF">L0668_02585</name>
</gene>
<dbReference type="Proteomes" id="UP001521137">
    <property type="component" value="Unassembled WGS sequence"/>
</dbReference>
<dbReference type="SUPFAM" id="SSF53850">
    <property type="entry name" value="Periplasmic binding protein-like II"/>
    <property type="match status" value="1"/>
</dbReference>
<evidence type="ECO:0000313" key="2">
    <source>
        <dbReference type="Proteomes" id="UP001521137"/>
    </source>
</evidence>
<dbReference type="EMBL" id="JAKGAS010000001">
    <property type="protein sequence ID" value="MCF2946977.1"/>
    <property type="molecule type" value="Genomic_DNA"/>
</dbReference>
<accession>A0ABS9D234</accession>
<evidence type="ECO:0000313" key="1">
    <source>
        <dbReference type="EMBL" id="MCF2946977.1"/>
    </source>
</evidence>
<comment type="caution">
    <text evidence="1">The sequence shown here is derived from an EMBL/GenBank/DDBJ whole genome shotgun (WGS) entry which is preliminary data.</text>
</comment>
<protein>
    <submittedName>
        <fullName evidence="1">Transporter substrate-binding domain-containing protein</fullName>
    </submittedName>
</protein>
<organism evidence="1 2">
    <name type="scientific">Paraglaciecola algarum</name>
    <dbReference type="NCBI Taxonomy" id="3050085"/>
    <lineage>
        <taxon>Bacteria</taxon>
        <taxon>Pseudomonadati</taxon>
        <taxon>Pseudomonadota</taxon>
        <taxon>Gammaproteobacteria</taxon>
        <taxon>Alteromonadales</taxon>
        <taxon>Alteromonadaceae</taxon>
        <taxon>Paraglaciecola</taxon>
    </lineage>
</organism>
<sequence length="284" mass="33040">MRYLLILVVTFCTNIAYATSIKHTAPLQANDVQKDYFILLLKKVCEQIKQHGSPCELEPVSLPMLQQRQLTSLNKGLLDIVWTVTTKEREKEYLAVKIPLMKGLIGARIAVLNNQHQNLFNNPNMFPKIKQLRLAQGHDWPDVSILRENGYHVVETSWYKLMYRDIAKNLYDYSLRGVFEIYSEYSHFKQDNLTIDNSYLFYYPSAIYFFVKRDNQNLAAKVYTALLAMISSGDFDKLLYQYPAHKTALEKAALNERKVIRLKNSLLPSSAPLNNKSLWFQFNK</sequence>
<dbReference type="RefSeq" id="WP_235310493.1">
    <property type="nucleotide sequence ID" value="NZ_JAKGAS010000001.1"/>
</dbReference>